<evidence type="ECO:0008006" key="3">
    <source>
        <dbReference type="Google" id="ProtNLM"/>
    </source>
</evidence>
<gene>
    <name evidence="2" type="ORF">KL86DYS1_10895</name>
</gene>
<proteinExistence type="predicted"/>
<evidence type="ECO:0000256" key="1">
    <source>
        <dbReference type="SAM" id="SignalP"/>
    </source>
</evidence>
<dbReference type="AlphaFoldDB" id="A0A212J2F5"/>
<sequence length="180" mass="20025">MYPNQNVLQKIMKKIQIICLFLLLPFACSAQFIGIGAQYADAKGKGNDFQFAANASFPVWHKKNPLNSFVSSGVDYTGGSSPVAGLNLKPIQLTSFLSESLFNNNKATILVGCDAGYLFNFRHGKDGIVITPNVYVDYKFFFVKAGYDFNVTGNEQQFFVRAGFCFGMGTFKNFVKTEIW</sequence>
<accession>A0A212J2F5</accession>
<protein>
    <recommendedName>
        <fullName evidence="3">Outer membrane protein beta-barrel domain-containing protein</fullName>
    </recommendedName>
</protein>
<feature type="chain" id="PRO_5013007585" description="Outer membrane protein beta-barrel domain-containing protein" evidence="1">
    <location>
        <begin position="31"/>
        <end position="180"/>
    </location>
</feature>
<evidence type="ECO:0000313" key="2">
    <source>
        <dbReference type="EMBL" id="SBV93544.1"/>
    </source>
</evidence>
<feature type="signal peptide" evidence="1">
    <location>
        <begin position="1"/>
        <end position="30"/>
    </location>
</feature>
<keyword evidence="1" id="KW-0732">Signal</keyword>
<organism evidence="2">
    <name type="scientific">uncultured Dysgonomonas sp</name>
    <dbReference type="NCBI Taxonomy" id="206096"/>
    <lineage>
        <taxon>Bacteria</taxon>
        <taxon>Pseudomonadati</taxon>
        <taxon>Bacteroidota</taxon>
        <taxon>Bacteroidia</taxon>
        <taxon>Bacteroidales</taxon>
        <taxon>Dysgonomonadaceae</taxon>
        <taxon>Dysgonomonas</taxon>
        <taxon>environmental samples</taxon>
    </lineage>
</organism>
<reference evidence="2" key="1">
    <citation type="submission" date="2016-04" db="EMBL/GenBank/DDBJ databases">
        <authorList>
            <person name="Evans L.H."/>
            <person name="Alamgir A."/>
            <person name="Owens N."/>
            <person name="Weber N.D."/>
            <person name="Virtaneva K."/>
            <person name="Barbian K."/>
            <person name="Babar A."/>
            <person name="Rosenke K."/>
        </authorList>
    </citation>
    <scope>NUCLEOTIDE SEQUENCE</scope>
    <source>
        <strain evidence="2">86-1</strain>
    </source>
</reference>
<name>A0A212J2F5_9BACT</name>
<dbReference type="EMBL" id="FLUM01000001">
    <property type="protein sequence ID" value="SBV93544.1"/>
    <property type="molecule type" value="Genomic_DNA"/>
</dbReference>